<evidence type="ECO:0000313" key="4">
    <source>
        <dbReference type="Proteomes" id="UP000006727"/>
    </source>
</evidence>
<dbReference type="PANTHER" id="PTHR31439">
    <property type="entry name" value="EXPRESSED PROTEIN"/>
    <property type="match status" value="1"/>
</dbReference>
<dbReference type="PaxDb" id="3218-PP1S372_29V6.1"/>
<dbReference type="Gramene" id="Pp3c12_24850V3.1">
    <property type="protein sequence ID" value="Pp3c12_24850V3.1"/>
    <property type="gene ID" value="Pp3c12_24850"/>
</dbReference>
<evidence type="ECO:0000313" key="2">
    <source>
        <dbReference type="EMBL" id="PNR44336.1"/>
    </source>
</evidence>
<feature type="compositionally biased region" description="Polar residues" evidence="1">
    <location>
        <begin position="659"/>
        <end position="671"/>
    </location>
</feature>
<dbReference type="PANTHER" id="PTHR31439:SF4">
    <property type="entry name" value="NEURONAL PAS DOMAIN PROTEIN"/>
    <property type="match status" value="1"/>
</dbReference>
<evidence type="ECO:0000313" key="3">
    <source>
        <dbReference type="EnsemblPlants" id="Pp3c12_24850V3.1"/>
    </source>
</evidence>
<sequence length="753" mass="84177">MGGLKEEARDLMPTLEDTLEEVELQAVKTQTLNLEQVLKLAASESSHPSVAAVWRDAPDFSSQNDTSLPSRGIGSLMIEDAVEPQVVGHALVKAAWGGHINCVRRLREIQREKHSGSILVSRFNAFALLKAAENGHQEVIRELLRPMISASTAMMGYVIATKWKEKEASSYPFVKKAAIVPGKDWIGKLSSTKDMLPAAAPISCSKGWELKGLAGVAVELHDCIRAAYSLYLLWRAAVISATHCHVEVFKVLLRQRALENTMLADSFHGGSGPKKSFDHGGKKIISQRAKMDTVMYQLVEELSTKNYHDGILYALWGHIQRGGRDSPRPETGRPRCVAQAMNGLWEMQLEVPLLMMPVEHALQEEEPFRRYKQLTQLFSQRAKVNIQLTAIVEALPNCLQVVVGIKHVRFKVENSRWDPDCMGHFPSLVNLSVTPITKEGTGVTMTNSSSNIIVKIGKMENVQVGSNAGDGATRGISGGMTASASIGVTSTMKNRPWRFEQLPLKDERGGSFVCTLQSIKGIIFNRSNTMRMADRNSKWRFGRRMPSNPLDELPFTSEGGVIFTSAEFDDTMMWRFPKHMEGKKLRWSIEGQIHSTYTTARYFETRMATFCGDIEEPLKPLEVKDKNGKKNSGDEKVESIEKPPKDAKSNMGEEKTATADASPTSESSTKPSFECAEAEYLEFLKFKKFKERMLRQSLGSAQELQDLGKESFVGRHSVSSIKELNCQGMRERERLWPLSSQRRMFSVIKQQLM</sequence>
<accession>A0A2K1JS99</accession>
<feature type="compositionally biased region" description="Basic and acidic residues" evidence="1">
    <location>
        <begin position="622"/>
        <end position="657"/>
    </location>
</feature>
<protein>
    <submittedName>
        <fullName evidence="2 3">Uncharacterized protein</fullName>
    </submittedName>
</protein>
<organism evidence="2">
    <name type="scientific">Physcomitrium patens</name>
    <name type="common">Spreading-leaved earth moss</name>
    <name type="synonym">Physcomitrella patens</name>
    <dbReference type="NCBI Taxonomy" id="3218"/>
    <lineage>
        <taxon>Eukaryota</taxon>
        <taxon>Viridiplantae</taxon>
        <taxon>Streptophyta</taxon>
        <taxon>Embryophyta</taxon>
        <taxon>Bryophyta</taxon>
        <taxon>Bryophytina</taxon>
        <taxon>Bryopsida</taxon>
        <taxon>Funariidae</taxon>
        <taxon>Funariales</taxon>
        <taxon>Funariaceae</taxon>
        <taxon>Physcomitrium</taxon>
    </lineage>
</organism>
<feature type="region of interest" description="Disordered" evidence="1">
    <location>
        <begin position="622"/>
        <end position="671"/>
    </location>
</feature>
<dbReference type="AlphaFoldDB" id="A0A2K1JS99"/>
<keyword evidence="4" id="KW-1185">Reference proteome</keyword>
<dbReference type="RefSeq" id="XP_024390854.1">
    <property type="nucleotide sequence ID" value="XM_024535086.2"/>
</dbReference>
<dbReference type="OrthoDB" id="724026at2759"/>
<proteinExistence type="predicted"/>
<dbReference type="EnsemblPlants" id="Pp3c12_24850V3.1">
    <property type="protein sequence ID" value="Pp3c12_24850V3.1"/>
    <property type="gene ID" value="Pp3c12_24850"/>
</dbReference>
<reference evidence="3" key="3">
    <citation type="submission" date="2020-12" db="UniProtKB">
        <authorList>
            <consortium name="EnsemblPlants"/>
        </authorList>
    </citation>
    <scope>IDENTIFICATION</scope>
</reference>
<name>A0A2K1JS99_PHYPA</name>
<evidence type="ECO:0000256" key="1">
    <source>
        <dbReference type="SAM" id="MobiDB-lite"/>
    </source>
</evidence>
<dbReference type="EMBL" id="ABEU02000012">
    <property type="protein sequence ID" value="PNR44336.1"/>
    <property type="molecule type" value="Genomic_DNA"/>
</dbReference>
<dbReference type="GeneID" id="112289671"/>
<gene>
    <name evidence="3" type="primary">LOC112289671</name>
    <name evidence="2" type="ORF">PHYPA_016720</name>
</gene>
<reference evidence="2 4" key="2">
    <citation type="journal article" date="2018" name="Plant J.">
        <title>The Physcomitrella patens chromosome-scale assembly reveals moss genome structure and evolution.</title>
        <authorList>
            <person name="Lang D."/>
            <person name="Ullrich K.K."/>
            <person name="Murat F."/>
            <person name="Fuchs J."/>
            <person name="Jenkins J."/>
            <person name="Haas F.B."/>
            <person name="Piednoel M."/>
            <person name="Gundlach H."/>
            <person name="Van Bel M."/>
            <person name="Meyberg R."/>
            <person name="Vives C."/>
            <person name="Morata J."/>
            <person name="Symeonidi A."/>
            <person name="Hiss M."/>
            <person name="Muchero W."/>
            <person name="Kamisugi Y."/>
            <person name="Saleh O."/>
            <person name="Blanc G."/>
            <person name="Decker E.L."/>
            <person name="van Gessel N."/>
            <person name="Grimwood J."/>
            <person name="Hayes R.D."/>
            <person name="Graham S.W."/>
            <person name="Gunter L.E."/>
            <person name="McDaniel S.F."/>
            <person name="Hoernstein S.N.W."/>
            <person name="Larsson A."/>
            <person name="Li F.W."/>
            <person name="Perroud P.F."/>
            <person name="Phillips J."/>
            <person name="Ranjan P."/>
            <person name="Rokshar D.S."/>
            <person name="Rothfels C.J."/>
            <person name="Schneider L."/>
            <person name="Shu S."/>
            <person name="Stevenson D.W."/>
            <person name="Thummler F."/>
            <person name="Tillich M."/>
            <person name="Villarreal Aguilar J.C."/>
            <person name="Widiez T."/>
            <person name="Wong G.K."/>
            <person name="Wymore A."/>
            <person name="Zhang Y."/>
            <person name="Zimmer A.D."/>
            <person name="Quatrano R.S."/>
            <person name="Mayer K.F.X."/>
            <person name="Goodstein D."/>
            <person name="Casacuberta J.M."/>
            <person name="Vandepoele K."/>
            <person name="Reski R."/>
            <person name="Cuming A.C."/>
            <person name="Tuskan G.A."/>
            <person name="Maumus F."/>
            <person name="Salse J."/>
            <person name="Schmutz J."/>
            <person name="Rensing S.A."/>
        </authorList>
    </citation>
    <scope>NUCLEOTIDE SEQUENCE [LARGE SCALE GENOMIC DNA]</scope>
    <source>
        <strain evidence="3 4">cv. Gransden 2004</strain>
    </source>
</reference>
<dbReference type="EnsemblPlants" id="Pp3c12_24850V3.2">
    <property type="protein sequence ID" value="Pp3c12_24850V3.2"/>
    <property type="gene ID" value="Pp3c12_24850"/>
</dbReference>
<reference evidence="2 4" key="1">
    <citation type="journal article" date="2008" name="Science">
        <title>The Physcomitrella genome reveals evolutionary insights into the conquest of land by plants.</title>
        <authorList>
            <person name="Rensing S."/>
            <person name="Lang D."/>
            <person name="Zimmer A."/>
            <person name="Terry A."/>
            <person name="Salamov A."/>
            <person name="Shapiro H."/>
            <person name="Nishiyama T."/>
            <person name="Perroud P.-F."/>
            <person name="Lindquist E."/>
            <person name="Kamisugi Y."/>
            <person name="Tanahashi T."/>
            <person name="Sakakibara K."/>
            <person name="Fujita T."/>
            <person name="Oishi K."/>
            <person name="Shin-I T."/>
            <person name="Kuroki Y."/>
            <person name="Toyoda A."/>
            <person name="Suzuki Y."/>
            <person name="Hashimoto A."/>
            <person name="Yamaguchi K."/>
            <person name="Sugano A."/>
            <person name="Kohara Y."/>
            <person name="Fujiyama A."/>
            <person name="Anterola A."/>
            <person name="Aoki S."/>
            <person name="Ashton N."/>
            <person name="Barbazuk W.B."/>
            <person name="Barker E."/>
            <person name="Bennetzen J."/>
            <person name="Bezanilla M."/>
            <person name="Blankenship R."/>
            <person name="Cho S.H."/>
            <person name="Dutcher S."/>
            <person name="Estelle M."/>
            <person name="Fawcett J.A."/>
            <person name="Gundlach H."/>
            <person name="Hanada K."/>
            <person name="Heyl A."/>
            <person name="Hicks K.A."/>
            <person name="Hugh J."/>
            <person name="Lohr M."/>
            <person name="Mayer K."/>
            <person name="Melkozernov A."/>
            <person name="Murata T."/>
            <person name="Nelson D."/>
            <person name="Pils B."/>
            <person name="Prigge M."/>
            <person name="Reiss B."/>
            <person name="Renner T."/>
            <person name="Rombauts S."/>
            <person name="Rushton P."/>
            <person name="Sanderfoot A."/>
            <person name="Schween G."/>
            <person name="Shiu S.-H."/>
            <person name="Stueber K."/>
            <person name="Theodoulou F.L."/>
            <person name="Tu H."/>
            <person name="Van de Peer Y."/>
            <person name="Verrier P.J."/>
            <person name="Waters E."/>
            <person name="Wood A."/>
            <person name="Yang L."/>
            <person name="Cove D."/>
            <person name="Cuming A."/>
            <person name="Hasebe M."/>
            <person name="Lucas S."/>
            <person name="Mishler D.B."/>
            <person name="Reski R."/>
            <person name="Grigoriev I."/>
            <person name="Quatrano R.S."/>
            <person name="Boore J.L."/>
        </authorList>
    </citation>
    <scope>NUCLEOTIDE SEQUENCE [LARGE SCALE GENOMIC DNA]</scope>
    <source>
        <strain evidence="3 4">cv. Gransden 2004</strain>
    </source>
</reference>
<dbReference type="Proteomes" id="UP000006727">
    <property type="component" value="Chromosome 12"/>
</dbReference>
<dbReference type="Gramene" id="Pp3c12_24850V3.2">
    <property type="protein sequence ID" value="Pp3c12_24850V3.2"/>
    <property type="gene ID" value="Pp3c12_24850"/>
</dbReference>